<evidence type="ECO:0000259" key="1">
    <source>
        <dbReference type="Pfam" id="PF07859"/>
    </source>
</evidence>
<dbReference type="InterPro" id="IPR050466">
    <property type="entry name" value="Carboxylest/Gibb_receptor"/>
</dbReference>
<dbReference type="AlphaFoldDB" id="A0A5Q4BK15"/>
<comment type="caution">
    <text evidence="2">The sequence shown here is derived from an EMBL/GenBank/DDBJ whole genome shotgun (WGS) entry which is preliminary data.</text>
</comment>
<dbReference type="InterPro" id="IPR013094">
    <property type="entry name" value="AB_hydrolase_3"/>
</dbReference>
<feature type="domain" description="Alpha/beta hydrolase fold-3" evidence="1">
    <location>
        <begin position="67"/>
        <end position="187"/>
    </location>
</feature>
<dbReference type="OrthoDB" id="19653at2759"/>
<dbReference type="PANTHER" id="PTHR23024:SF339">
    <property type="entry name" value="ALPHA_BETA HYDROLASE FOLD-3 DOMAIN-CONTAINING PROTEIN"/>
    <property type="match status" value="1"/>
</dbReference>
<dbReference type="Pfam" id="PF07859">
    <property type="entry name" value="Abhydrolase_3"/>
    <property type="match status" value="1"/>
</dbReference>
<reference evidence="2 3" key="1">
    <citation type="journal article" date="2019" name="Sci. Rep.">
        <title>Colletotrichum shisoi sp. nov., an anthracnose pathogen of Perilla frutescens in Japan: molecular phylogenetic, morphological and genomic evidence.</title>
        <authorList>
            <person name="Gan P."/>
            <person name="Tsushima A."/>
            <person name="Hiroyama R."/>
            <person name="Narusaka M."/>
            <person name="Takano Y."/>
            <person name="Narusaka Y."/>
            <person name="Kawaradani M."/>
            <person name="Damm U."/>
            <person name="Shirasu K."/>
        </authorList>
    </citation>
    <scope>NUCLEOTIDE SEQUENCE [LARGE SCALE GENOMIC DNA]</scope>
    <source>
        <strain evidence="2 3">PG-2018a</strain>
    </source>
</reference>
<dbReference type="Gene3D" id="3.40.50.1820">
    <property type="entry name" value="alpha/beta hydrolase"/>
    <property type="match status" value="1"/>
</dbReference>
<proteinExistence type="predicted"/>
<dbReference type="Proteomes" id="UP000326340">
    <property type="component" value="Unassembled WGS sequence"/>
</dbReference>
<organism evidence="2 3">
    <name type="scientific">Colletotrichum shisoi</name>
    <dbReference type="NCBI Taxonomy" id="2078593"/>
    <lineage>
        <taxon>Eukaryota</taxon>
        <taxon>Fungi</taxon>
        <taxon>Dikarya</taxon>
        <taxon>Ascomycota</taxon>
        <taxon>Pezizomycotina</taxon>
        <taxon>Sordariomycetes</taxon>
        <taxon>Hypocreomycetidae</taxon>
        <taxon>Glomerellales</taxon>
        <taxon>Glomerellaceae</taxon>
        <taxon>Colletotrichum</taxon>
        <taxon>Colletotrichum destructivum species complex</taxon>
    </lineage>
</organism>
<dbReference type="EMBL" id="PUHP01001048">
    <property type="protein sequence ID" value="TQN66924.1"/>
    <property type="molecule type" value="Genomic_DNA"/>
</dbReference>
<sequence length="342" mass="37143">MSSHQAPSTIMDDLPSPDDLSRFDGFTILTTSYKTVAGHAIATDVLVPKSLTASASPAPAKPSPIILRYHGGGFITASTLYPGFFQPWYLELAARHSAVIVTPNYRLAPEASMDDILEDIEDHWAWMRRELPAFVREATGGRVGVDLGRVLTAGDSAGGYLGIMVGLTHADEVRAVTAAYPCVDMADDHFAKGGTAKPPFGMDTPRGVLDEHYEKMRGGEVPAAVVSEDAGLARGALMLAAIQHGGFARLFPLAKRHLFPLERLRDGARFPRGGVFVWHGQQDSVVPVEGALRLEKVVREIDPELDFRLTLRDGEHGFDQRAKLDDAWLQGGLRGPVRAWLA</sequence>
<evidence type="ECO:0000313" key="3">
    <source>
        <dbReference type="Proteomes" id="UP000326340"/>
    </source>
</evidence>
<accession>A0A5Q4BK15</accession>
<dbReference type="PANTHER" id="PTHR23024">
    <property type="entry name" value="ARYLACETAMIDE DEACETYLASE"/>
    <property type="match status" value="1"/>
</dbReference>
<dbReference type="InterPro" id="IPR029058">
    <property type="entry name" value="AB_hydrolase_fold"/>
</dbReference>
<keyword evidence="3" id="KW-1185">Reference proteome</keyword>
<dbReference type="SUPFAM" id="SSF53474">
    <property type="entry name" value="alpha/beta-Hydrolases"/>
    <property type="match status" value="1"/>
</dbReference>
<dbReference type="GO" id="GO:0016787">
    <property type="term" value="F:hydrolase activity"/>
    <property type="evidence" value="ECO:0007669"/>
    <property type="project" value="InterPro"/>
</dbReference>
<protein>
    <submittedName>
        <fullName evidence="2">Putative carboxylesterase</fullName>
    </submittedName>
</protein>
<gene>
    <name evidence="2" type="ORF">CSHISOI_08301</name>
</gene>
<name>A0A5Q4BK15_9PEZI</name>
<evidence type="ECO:0000313" key="2">
    <source>
        <dbReference type="EMBL" id="TQN66924.1"/>
    </source>
</evidence>